<keyword evidence="1" id="KW-1133">Transmembrane helix</keyword>
<evidence type="ECO:0000256" key="1">
    <source>
        <dbReference type="SAM" id="Phobius"/>
    </source>
</evidence>
<evidence type="ECO:0000313" key="3">
    <source>
        <dbReference type="Proteomes" id="UP000190675"/>
    </source>
</evidence>
<dbReference type="EMBL" id="LT670818">
    <property type="protein sequence ID" value="SHH22104.1"/>
    <property type="molecule type" value="Genomic_DNA"/>
</dbReference>
<feature type="transmembrane region" description="Helical" evidence="1">
    <location>
        <begin position="45"/>
        <end position="67"/>
    </location>
</feature>
<evidence type="ECO:0000313" key="2">
    <source>
        <dbReference type="EMBL" id="SHH22104.1"/>
    </source>
</evidence>
<dbReference type="Proteomes" id="UP000190675">
    <property type="component" value="Chromosome I"/>
</dbReference>
<proteinExistence type="predicted"/>
<sequence>MRRTFGGLTPLNLTQAQMEPSPWRLIVSSRVRSLAMVYRLTRNRLYRILAGAASALVICGLAVFAAARHFAV</sequence>
<protein>
    <submittedName>
        <fullName evidence="2">Uncharacterized protein</fullName>
    </submittedName>
</protein>
<name>A0A1M5R6X2_9BRAD</name>
<reference evidence="2 3" key="1">
    <citation type="submission" date="2016-11" db="EMBL/GenBank/DDBJ databases">
        <authorList>
            <person name="Jaros S."/>
            <person name="Januszkiewicz K."/>
            <person name="Wedrychowicz H."/>
        </authorList>
    </citation>
    <scope>NUCLEOTIDE SEQUENCE [LARGE SCALE GENOMIC DNA]</scope>
    <source>
        <strain evidence="2 3">GAS242</strain>
    </source>
</reference>
<accession>A0A1M5R6X2</accession>
<keyword evidence="1" id="KW-0472">Membrane</keyword>
<keyword evidence="1" id="KW-0812">Transmembrane</keyword>
<organism evidence="2 3">
    <name type="scientific">Bradyrhizobium erythrophlei</name>
    <dbReference type="NCBI Taxonomy" id="1437360"/>
    <lineage>
        <taxon>Bacteria</taxon>
        <taxon>Pseudomonadati</taxon>
        <taxon>Pseudomonadota</taxon>
        <taxon>Alphaproteobacteria</taxon>
        <taxon>Hyphomicrobiales</taxon>
        <taxon>Nitrobacteraceae</taxon>
        <taxon>Bradyrhizobium</taxon>
    </lineage>
</organism>
<gene>
    <name evidence="2" type="ORF">SAMN05444169_6386</name>
</gene>
<dbReference type="AlphaFoldDB" id="A0A1M5R6X2"/>